<comment type="caution">
    <text evidence="2">The sequence shown here is derived from an EMBL/GenBank/DDBJ whole genome shotgun (WGS) entry which is preliminary data.</text>
</comment>
<reference evidence="2 3" key="1">
    <citation type="submission" date="2024-02" db="EMBL/GenBank/DDBJ databases">
        <title>De novo assembly and annotation of 12 fungi associated with fruit tree decline syndrome in Ontario, Canada.</title>
        <authorList>
            <person name="Sulman M."/>
            <person name="Ellouze W."/>
            <person name="Ilyukhin E."/>
        </authorList>
    </citation>
    <scope>NUCLEOTIDE SEQUENCE [LARGE SCALE GENOMIC DNA]</scope>
    <source>
        <strain evidence="2 3">M169</strain>
    </source>
</reference>
<dbReference type="InterPro" id="IPR036047">
    <property type="entry name" value="F-box-like_dom_sf"/>
</dbReference>
<dbReference type="Proteomes" id="UP001430848">
    <property type="component" value="Unassembled WGS sequence"/>
</dbReference>
<keyword evidence="3" id="KW-1185">Reference proteome</keyword>
<name>A0ABR1NXK1_DIAER</name>
<gene>
    <name evidence="2" type="ORF">SLS63_010203</name>
</gene>
<evidence type="ECO:0000313" key="2">
    <source>
        <dbReference type="EMBL" id="KAK7719053.1"/>
    </source>
</evidence>
<organism evidence="2 3">
    <name type="scientific">Diaporthe eres</name>
    <name type="common">Phomopsis oblonga</name>
    <dbReference type="NCBI Taxonomy" id="83184"/>
    <lineage>
        <taxon>Eukaryota</taxon>
        <taxon>Fungi</taxon>
        <taxon>Dikarya</taxon>
        <taxon>Ascomycota</taxon>
        <taxon>Pezizomycotina</taxon>
        <taxon>Sordariomycetes</taxon>
        <taxon>Sordariomycetidae</taxon>
        <taxon>Diaporthales</taxon>
        <taxon>Diaporthaceae</taxon>
        <taxon>Diaporthe</taxon>
        <taxon>Diaporthe eres species complex</taxon>
    </lineage>
</organism>
<accession>A0ABR1NXK1</accession>
<dbReference type="Pfam" id="PF00646">
    <property type="entry name" value="F-box"/>
    <property type="match status" value="1"/>
</dbReference>
<proteinExistence type="predicted"/>
<dbReference type="EMBL" id="JAKNSF020000082">
    <property type="protein sequence ID" value="KAK7719053.1"/>
    <property type="molecule type" value="Genomic_DNA"/>
</dbReference>
<evidence type="ECO:0000313" key="3">
    <source>
        <dbReference type="Proteomes" id="UP001430848"/>
    </source>
</evidence>
<evidence type="ECO:0000259" key="1">
    <source>
        <dbReference type="PROSITE" id="PS50181"/>
    </source>
</evidence>
<dbReference type="SUPFAM" id="SSF81383">
    <property type="entry name" value="F-box domain"/>
    <property type="match status" value="1"/>
</dbReference>
<feature type="domain" description="F-box" evidence="1">
    <location>
        <begin position="50"/>
        <end position="96"/>
    </location>
</feature>
<dbReference type="PROSITE" id="PS50181">
    <property type="entry name" value="FBOX"/>
    <property type="match status" value="1"/>
</dbReference>
<protein>
    <recommendedName>
        <fullName evidence="1">F-box domain-containing protein</fullName>
    </recommendedName>
</protein>
<sequence>MSHQDLDTEELLSLLSDPYQAPFLARTMIPMCDPPKPMGAWQPQGDASPLGLLAILPVELLHELLKKLDLQSITRFSRVSIQARIAVQSLPGYRDLMSHALHALEALSQTRMICHHTASQLIAAFRNEQCTICSAFGPYLHLMTCERICWQCLERNRTLRVIPRETASEAFALSDEQVRQLPTIFTIPGRYGGTQTPNRYRYNLVSVRAAIELAISVHGSLESVSEAFRGRTHTGIRAYEERDLQAALDVVASGKYDALFTQPEDPIAFMA</sequence>
<dbReference type="InterPro" id="IPR001810">
    <property type="entry name" value="F-box_dom"/>
</dbReference>